<dbReference type="HAMAP" id="MF_00256">
    <property type="entry name" value="Ribosomal_eL15"/>
    <property type="match status" value="1"/>
</dbReference>
<evidence type="ECO:0000313" key="7">
    <source>
        <dbReference type="EMBL" id="QNO45819.1"/>
    </source>
</evidence>
<organism evidence="7">
    <name type="scientific">Candidatus Methanogaster sp. ANME-2c ERB4</name>
    <dbReference type="NCBI Taxonomy" id="2759911"/>
    <lineage>
        <taxon>Archaea</taxon>
        <taxon>Methanobacteriati</taxon>
        <taxon>Methanobacteriota</taxon>
        <taxon>Stenosarchaea group</taxon>
        <taxon>Methanomicrobia</taxon>
        <taxon>Methanosarcinales</taxon>
        <taxon>ANME-2 cluster</taxon>
        <taxon>Candidatus Methanogasteraceae</taxon>
        <taxon>Candidatus Methanogaster</taxon>
    </lineage>
</organism>
<dbReference type="PANTHER" id="PTHR11847">
    <property type="entry name" value="RIBOSOMAL PROTEIN L15"/>
    <property type="match status" value="1"/>
</dbReference>
<proteinExistence type="inferred from homology"/>
<dbReference type="AlphaFoldDB" id="A0A7G9YCT5"/>
<gene>
    <name evidence="5" type="primary">rpl15e</name>
    <name evidence="7" type="ORF">OLDMCBNC_00025</name>
</gene>
<dbReference type="GO" id="GO:0003723">
    <property type="term" value="F:RNA binding"/>
    <property type="evidence" value="ECO:0007669"/>
    <property type="project" value="TreeGrafter"/>
</dbReference>
<dbReference type="GO" id="GO:0002181">
    <property type="term" value="P:cytoplasmic translation"/>
    <property type="evidence" value="ECO:0007669"/>
    <property type="project" value="TreeGrafter"/>
</dbReference>
<dbReference type="InterPro" id="IPR024794">
    <property type="entry name" value="Rbsml_eL15_core_dom_sf"/>
</dbReference>
<keyword evidence="2 5" id="KW-0689">Ribosomal protein</keyword>
<accession>A0A7G9YCT5</accession>
<dbReference type="Pfam" id="PF00827">
    <property type="entry name" value="Ribosomal_L15e"/>
    <property type="match status" value="1"/>
</dbReference>
<protein>
    <recommendedName>
        <fullName evidence="4 5">Large ribosomal subunit protein eL15</fullName>
    </recommendedName>
</protein>
<evidence type="ECO:0000256" key="1">
    <source>
        <dbReference type="ARBA" id="ARBA00006857"/>
    </source>
</evidence>
<dbReference type="GO" id="GO:0003735">
    <property type="term" value="F:structural constituent of ribosome"/>
    <property type="evidence" value="ECO:0007669"/>
    <property type="project" value="InterPro"/>
</dbReference>
<dbReference type="EMBL" id="MT631154">
    <property type="protein sequence ID" value="QNO45819.1"/>
    <property type="molecule type" value="Genomic_DNA"/>
</dbReference>
<evidence type="ECO:0000256" key="6">
    <source>
        <dbReference type="SAM" id="MobiDB-lite"/>
    </source>
</evidence>
<dbReference type="NCBIfam" id="NF003269">
    <property type="entry name" value="PRK04243.1"/>
    <property type="match status" value="1"/>
</dbReference>
<keyword evidence="3 5" id="KW-0687">Ribonucleoprotein</keyword>
<dbReference type="SUPFAM" id="SSF54189">
    <property type="entry name" value="Ribosomal proteins S24e, L23 and L15e"/>
    <property type="match status" value="1"/>
</dbReference>
<evidence type="ECO:0000256" key="3">
    <source>
        <dbReference type="ARBA" id="ARBA00023274"/>
    </source>
</evidence>
<evidence type="ECO:0000256" key="4">
    <source>
        <dbReference type="ARBA" id="ARBA00035214"/>
    </source>
</evidence>
<dbReference type="PANTHER" id="PTHR11847:SF4">
    <property type="entry name" value="LARGE RIBOSOMAL SUBUNIT PROTEIN EL15"/>
    <property type="match status" value="1"/>
</dbReference>
<sequence length="194" mass="22817">MSKSFYSYVRDAWKNPDQTYVHELRWQRMQEWRKDPTVVRIERPTRIDRARSLGYRAKQGIVMVRVKVRRGGRRKSRYIRGRRTKRMGMHKITPAKSIQLIAEERSGKKYPNMEVLNSYWVGEDGKHKWYEIILVDPHHPAIKSDSRLSWICNVEGRAERGLTSAGRKARGLRSRGEGTEKMRPSTGAHRGKRS</sequence>
<dbReference type="FunFam" id="3.40.1120.10:FF:000002">
    <property type="entry name" value="50S ribosomal protein L15e"/>
    <property type="match status" value="1"/>
</dbReference>
<dbReference type="GO" id="GO:0022625">
    <property type="term" value="C:cytosolic large ribosomal subunit"/>
    <property type="evidence" value="ECO:0007669"/>
    <property type="project" value="TreeGrafter"/>
</dbReference>
<dbReference type="Gene3D" id="3.40.1120.10">
    <property type="entry name" value="Ribosomal protein l15e"/>
    <property type="match status" value="1"/>
</dbReference>
<dbReference type="InterPro" id="IPR012678">
    <property type="entry name" value="Ribosomal_uL23/eL15/eS24_sf"/>
</dbReference>
<dbReference type="SMART" id="SM01384">
    <property type="entry name" value="Ribosomal_L15e"/>
    <property type="match status" value="1"/>
</dbReference>
<evidence type="ECO:0000256" key="5">
    <source>
        <dbReference type="HAMAP-Rule" id="MF_00256"/>
    </source>
</evidence>
<evidence type="ECO:0000256" key="2">
    <source>
        <dbReference type="ARBA" id="ARBA00022980"/>
    </source>
</evidence>
<comment type="similarity">
    <text evidence="1 5">Belongs to the eukaryotic ribosomal protein eL15 family.</text>
</comment>
<dbReference type="InterPro" id="IPR020926">
    <property type="entry name" value="Ribosomal_eL15_arc"/>
</dbReference>
<dbReference type="InterPro" id="IPR000439">
    <property type="entry name" value="Ribosomal_eL15"/>
</dbReference>
<reference evidence="7" key="1">
    <citation type="submission" date="2020-06" db="EMBL/GenBank/DDBJ databases">
        <title>Unique genomic features of the anaerobic methanotrophic archaea.</title>
        <authorList>
            <person name="Chadwick G.L."/>
            <person name="Skennerton C.T."/>
            <person name="Laso-Perez R."/>
            <person name="Leu A.O."/>
            <person name="Speth D.R."/>
            <person name="Yu H."/>
            <person name="Morgan-Lang C."/>
            <person name="Hatzenpichler R."/>
            <person name="Goudeau D."/>
            <person name="Malmstrom R."/>
            <person name="Brazelton W.J."/>
            <person name="Woyke T."/>
            <person name="Hallam S.J."/>
            <person name="Tyson G.W."/>
            <person name="Wegener G."/>
            <person name="Boetius A."/>
            <person name="Orphan V."/>
        </authorList>
    </citation>
    <scope>NUCLEOTIDE SEQUENCE</scope>
</reference>
<name>A0A7G9YCT5_9EURY</name>
<feature type="region of interest" description="Disordered" evidence="6">
    <location>
        <begin position="161"/>
        <end position="194"/>
    </location>
</feature>
<feature type="compositionally biased region" description="Basic and acidic residues" evidence="6">
    <location>
        <begin position="174"/>
        <end position="183"/>
    </location>
</feature>